<keyword evidence="5" id="KW-1185">Reference proteome</keyword>
<protein>
    <submittedName>
        <fullName evidence="4">FAD-dependent monooxygenase</fullName>
    </submittedName>
</protein>
<dbReference type="AlphaFoldDB" id="A0A9X2MX13"/>
<keyword evidence="2 4" id="KW-0503">Monooxygenase</keyword>
<evidence type="ECO:0000259" key="3">
    <source>
        <dbReference type="Pfam" id="PF01494"/>
    </source>
</evidence>
<name>A0A9X2MX13_9BACL</name>
<accession>A0A9X2MX13</accession>
<evidence type="ECO:0000256" key="2">
    <source>
        <dbReference type="ARBA" id="ARBA00023033"/>
    </source>
</evidence>
<dbReference type="PROSITE" id="PS51257">
    <property type="entry name" value="PROKAR_LIPOPROTEIN"/>
    <property type="match status" value="1"/>
</dbReference>
<dbReference type="InterPro" id="IPR036188">
    <property type="entry name" value="FAD/NAD-bd_sf"/>
</dbReference>
<feature type="domain" description="FAD-binding" evidence="3">
    <location>
        <begin position="277"/>
        <end position="347"/>
    </location>
</feature>
<dbReference type="InterPro" id="IPR002938">
    <property type="entry name" value="FAD-bd"/>
</dbReference>
<dbReference type="PRINTS" id="PR00420">
    <property type="entry name" value="RNGMNOXGNASE"/>
</dbReference>
<evidence type="ECO:0000313" key="5">
    <source>
        <dbReference type="Proteomes" id="UP001141950"/>
    </source>
</evidence>
<comment type="caution">
    <text evidence="4">The sequence shown here is derived from an EMBL/GenBank/DDBJ whole genome shotgun (WGS) entry which is preliminary data.</text>
</comment>
<dbReference type="GO" id="GO:0004497">
    <property type="term" value="F:monooxygenase activity"/>
    <property type="evidence" value="ECO:0007669"/>
    <property type="project" value="UniProtKB-KW"/>
</dbReference>
<keyword evidence="1" id="KW-0560">Oxidoreductase</keyword>
<gene>
    <name evidence="4" type="ORF">NQZ67_28980</name>
</gene>
<evidence type="ECO:0000313" key="4">
    <source>
        <dbReference type="EMBL" id="MCR2807917.1"/>
    </source>
</evidence>
<feature type="domain" description="FAD-binding" evidence="3">
    <location>
        <begin position="2"/>
        <end position="165"/>
    </location>
</feature>
<evidence type="ECO:0000256" key="1">
    <source>
        <dbReference type="ARBA" id="ARBA00023002"/>
    </source>
</evidence>
<dbReference type="Proteomes" id="UP001141950">
    <property type="component" value="Unassembled WGS sequence"/>
</dbReference>
<dbReference type="InterPro" id="IPR050493">
    <property type="entry name" value="FAD-dep_Monooxygenase_BioMet"/>
</dbReference>
<proteinExistence type="predicted"/>
<dbReference type="PANTHER" id="PTHR13789:SF309">
    <property type="entry name" value="PUTATIVE (AFU_ORTHOLOGUE AFUA_6G14510)-RELATED"/>
    <property type="match status" value="1"/>
</dbReference>
<organism evidence="4 5">
    <name type="scientific">Paenibacillus soyae</name>
    <dbReference type="NCBI Taxonomy" id="2969249"/>
    <lineage>
        <taxon>Bacteria</taxon>
        <taxon>Bacillati</taxon>
        <taxon>Bacillota</taxon>
        <taxon>Bacilli</taxon>
        <taxon>Bacillales</taxon>
        <taxon>Paenibacillaceae</taxon>
        <taxon>Paenibacillus</taxon>
    </lineage>
</organism>
<dbReference type="SUPFAM" id="SSF51905">
    <property type="entry name" value="FAD/NAD(P)-binding domain"/>
    <property type="match status" value="1"/>
</dbReference>
<dbReference type="GO" id="GO:0071949">
    <property type="term" value="F:FAD binding"/>
    <property type="evidence" value="ECO:0007669"/>
    <property type="project" value="InterPro"/>
</dbReference>
<reference evidence="4" key="1">
    <citation type="submission" date="2022-08" db="EMBL/GenBank/DDBJ databases">
        <title>The genomic sequence of strain Paenibacillus sp. SCIV0701.</title>
        <authorList>
            <person name="Zhao H."/>
        </authorList>
    </citation>
    <scope>NUCLEOTIDE SEQUENCE</scope>
    <source>
        <strain evidence="4">SCIV0701</strain>
    </source>
</reference>
<dbReference type="PANTHER" id="PTHR13789">
    <property type="entry name" value="MONOOXYGENASE"/>
    <property type="match status" value="1"/>
</dbReference>
<sequence length="391" mass="42843">MKAIVIGGGIGGLSCAIALRQAGWEVTVCEQHEELEERGAGIVLAANAMKALQNLGAAGRVREEGASVGTAEIRTWNGNLLARLPVEKQAMRYGTPSYLIHRSTLQSILYLRALELGVTVRLGIKFSDWLERNEDVEARFTDGTTLNGDLLVAADGYRSKVRDRLFGPFPLRYSGYQAIRGIGRFEDPRYPLADGGGFEALGPGTRFGFSHLGGGRIFWFAAVNEPDGQSDSLTPEERKKLALVKFRDWYSPVPAVIEATPPSAILSHPIYDLAPLKQWSKGRVTLLGDAAHPMLPNLGQGGAQAMEDAVVLAGHLRHQPSGTALIEALRGFENTRIRRVRQIVRQSRLMGRLMQLESPLALAFRNTAFRVAAEKLFLARLHPVIGYEPPM</sequence>
<dbReference type="Pfam" id="PF01494">
    <property type="entry name" value="FAD_binding_3"/>
    <property type="match status" value="2"/>
</dbReference>
<dbReference type="RefSeq" id="WP_257452859.1">
    <property type="nucleotide sequence ID" value="NZ_JANIPJ010000037.1"/>
</dbReference>
<dbReference type="EMBL" id="JANIPJ010000037">
    <property type="protein sequence ID" value="MCR2807917.1"/>
    <property type="molecule type" value="Genomic_DNA"/>
</dbReference>
<dbReference type="Gene3D" id="3.50.50.60">
    <property type="entry name" value="FAD/NAD(P)-binding domain"/>
    <property type="match status" value="1"/>
</dbReference>